<gene>
    <name evidence="1" type="ORF">EU555_24560</name>
</gene>
<comment type="caution">
    <text evidence="1">The sequence shown here is derived from an EMBL/GenBank/DDBJ whole genome shotgun (WGS) entry which is preliminary data.</text>
</comment>
<dbReference type="EMBL" id="SRLB01000021">
    <property type="protein sequence ID" value="TGD96138.1"/>
    <property type="molecule type" value="Genomic_DNA"/>
</dbReference>
<dbReference type="AlphaFoldDB" id="A0A4Z0NKV0"/>
<accession>A0A4Z0NKV0</accession>
<organism evidence="1 2">
    <name type="scientific">Methylobacterium nonmethylotrophicum</name>
    <dbReference type="NCBI Taxonomy" id="1141884"/>
    <lineage>
        <taxon>Bacteria</taxon>
        <taxon>Pseudomonadati</taxon>
        <taxon>Pseudomonadota</taxon>
        <taxon>Alphaproteobacteria</taxon>
        <taxon>Hyphomicrobiales</taxon>
        <taxon>Methylobacteriaceae</taxon>
        <taxon>Methylobacterium</taxon>
    </lineage>
</organism>
<dbReference type="RefSeq" id="WP_135417851.1">
    <property type="nucleotide sequence ID" value="NZ_SRLB01000021.1"/>
</dbReference>
<name>A0A4Z0NKV0_9HYPH</name>
<evidence type="ECO:0000313" key="1">
    <source>
        <dbReference type="EMBL" id="TGD96138.1"/>
    </source>
</evidence>
<dbReference type="OrthoDB" id="8004366at2"/>
<reference evidence="1 2" key="1">
    <citation type="submission" date="2019-04" db="EMBL/GenBank/DDBJ databases">
        <authorList>
            <person name="Feng G."/>
            <person name="Zhu H."/>
        </authorList>
    </citation>
    <scope>NUCLEOTIDE SEQUENCE [LARGE SCALE GENOMIC DNA]</scope>
    <source>
        <strain evidence="1 2">6HR-1</strain>
    </source>
</reference>
<evidence type="ECO:0000313" key="2">
    <source>
        <dbReference type="Proteomes" id="UP000297535"/>
    </source>
</evidence>
<sequence length="98" mass="10475">MSDEPVTVERAGERLAYHLLTEAYRDLASVLLSADAKAARSLFHAVEARTADALRAVVAERRDGPASLRIARAVGGQLNELFEGAHGHTGIPASRRVA</sequence>
<dbReference type="Proteomes" id="UP000297535">
    <property type="component" value="Unassembled WGS sequence"/>
</dbReference>
<keyword evidence="2" id="KW-1185">Reference proteome</keyword>
<protein>
    <submittedName>
        <fullName evidence="1">Uncharacterized protein</fullName>
    </submittedName>
</protein>
<proteinExistence type="predicted"/>